<comment type="caution">
    <text evidence="2">The sequence shown here is derived from an EMBL/GenBank/DDBJ whole genome shotgun (WGS) entry which is preliminary data.</text>
</comment>
<dbReference type="Gene3D" id="1.20.1330.10">
    <property type="entry name" value="f41 fragment of flagellin, N-terminal domain"/>
    <property type="match status" value="1"/>
</dbReference>
<proteinExistence type="predicted"/>
<keyword evidence="2" id="KW-0969">Cilium</keyword>
<evidence type="ECO:0000313" key="2">
    <source>
        <dbReference type="EMBL" id="TCU09623.1"/>
    </source>
</evidence>
<keyword evidence="2" id="KW-0282">Flagellum</keyword>
<dbReference type="InterPro" id="IPR046358">
    <property type="entry name" value="Flagellin_C"/>
</dbReference>
<evidence type="ECO:0000259" key="1">
    <source>
        <dbReference type="Pfam" id="PF00700"/>
    </source>
</evidence>
<dbReference type="SUPFAM" id="SSF64518">
    <property type="entry name" value="Phase 1 flagellin"/>
    <property type="match status" value="1"/>
</dbReference>
<sequence length="81" mass="8673">MLARVTSGTAALGALKRRIDFQADYTETLIDAISSGVGRLVDPDMEEESTRPGALQTQQQLALQSLSIANRAPQALLNLFG</sequence>
<feature type="domain" description="Flagellin C-terminal" evidence="1">
    <location>
        <begin position="3"/>
        <end position="80"/>
    </location>
</feature>
<reference evidence="2 3" key="1">
    <citation type="submission" date="2019-03" db="EMBL/GenBank/DDBJ databases">
        <title>Genomic Encyclopedia of Type Strains, Phase IV (KMG-V): Genome sequencing to study the core and pangenomes of soil and plant-associated prokaryotes.</title>
        <authorList>
            <person name="Whitman W."/>
        </authorList>
    </citation>
    <scope>NUCLEOTIDE SEQUENCE [LARGE SCALE GENOMIC DNA]</scope>
    <source>
        <strain evidence="2 3">Hc14</strain>
    </source>
</reference>
<keyword evidence="2" id="KW-0966">Cell projection</keyword>
<dbReference type="Pfam" id="PF00700">
    <property type="entry name" value="Flagellin_C"/>
    <property type="match status" value="1"/>
</dbReference>
<organism evidence="2 3">
    <name type="scientific">Rhizobium sullae</name>
    <name type="common">Rhizobium hedysari</name>
    <dbReference type="NCBI Taxonomy" id="50338"/>
    <lineage>
        <taxon>Bacteria</taxon>
        <taxon>Pseudomonadati</taxon>
        <taxon>Pseudomonadota</taxon>
        <taxon>Alphaproteobacteria</taxon>
        <taxon>Hyphomicrobiales</taxon>
        <taxon>Rhizobiaceae</taxon>
        <taxon>Rhizobium/Agrobacterium group</taxon>
        <taxon>Rhizobium</taxon>
    </lineage>
</organism>
<dbReference type="Proteomes" id="UP000294576">
    <property type="component" value="Unassembled WGS sequence"/>
</dbReference>
<evidence type="ECO:0000313" key="3">
    <source>
        <dbReference type="Proteomes" id="UP000294576"/>
    </source>
</evidence>
<accession>A0A4R3PUM3</accession>
<gene>
    <name evidence="2" type="ORF">EV132_12423</name>
</gene>
<dbReference type="AlphaFoldDB" id="A0A4R3PUM3"/>
<protein>
    <submittedName>
        <fullName evidence="2">Flagellin-like protein</fullName>
    </submittedName>
</protein>
<dbReference type="EMBL" id="SMBH01000024">
    <property type="protein sequence ID" value="TCU09623.1"/>
    <property type="molecule type" value="Genomic_DNA"/>
</dbReference>
<name>A0A4R3PUM3_RHISU</name>